<gene>
    <name evidence="9" type="ORF">PECUL_23A012650</name>
</gene>
<keyword evidence="2" id="KW-0285">Flavoprotein</keyword>
<dbReference type="Pfam" id="PF02770">
    <property type="entry name" value="Acyl-CoA_dh_M"/>
    <property type="match status" value="1"/>
</dbReference>
<evidence type="ECO:0000259" key="5">
    <source>
        <dbReference type="Pfam" id="PF00441"/>
    </source>
</evidence>
<evidence type="ECO:0000313" key="10">
    <source>
        <dbReference type="Proteomes" id="UP001295444"/>
    </source>
</evidence>
<dbReference type="Pfam" id="PF00441">
    <property type="entry name" value="Acyl-CoA_dh_1"/>
    <property type="match status" value="1"/>
</dbReference>
<dbReference type="Proteomes" id="UP001295444">
    <property type="component" value="Chromosome 05"/>
</dbReference>
<dbReference type="GO" id="GO:0003995">
    <property type="term" value="F:acyl-CoA dehydrogenase activity"/>
    <property type="evidence" value="ECO:0007669"/>
    <property type="project" value="TreeGrafter"/>
</dbReference>
<evidence type="ECO:0000256" key="4">
    <source>
        <dbReference type="ARBA" id="ARBA00023002"/>
    </source>
</evidence>
<dbReference type="SUPFAM" id="SSF47203">
    <property type="entry name" value="Acyl-CoA dehydrogenase C-terminal domain-like"/>
    <property type="match status" value="1"/>
</dbReference>
<evidence type="ECO:0000259" key="6">
    <source>
        <dbReference type="Pfam" id="PF02770"/>
    </source>
</evidence>
<dbReference type="PANTHER" id="PTHR42707:SF2">
    <property type="entry name" value="ACD11 DEHYDROGENASE"/>
    <property type="match status" value="1"/>
</dbReference>
<feature type="domain" description="Acyl-CoA dehydrogenase/oxidase C-terminal" evidence="5">
    <location>
        <begin position="516"/>
        <end position="674"/>
    </location>
</feature>
<dbReference type="Gene3D" id="2.40.110.20">
    <property type="match status" value="1"/>
</dbReference>
<dbReference type="Gene3D" id="1.20.140.10">
    <property type="entry name" value="Butyryl-CoA Dehydrogenase, subunit A, domain 3"/>
    <property type="match status" value="1"/>
</dbReference>
<dbReference type="Pfam" id="PF18158">
    <property type="entry name" value="AidB_N"/>
    <property type="match status" value="1"/>
</dbReference>
<reference evidence="9" key="1">
    <citation type="submission" date="2022-03" db="EMBL/GenBank/DDBJ databases">
        <authorList>
            <person name="Alioto T."/>
            <person name="Alioto T."/>
            <person name="Gomez Garrido J."/>
        </authorList>
    </citation>
    <scope>NUCLEOTIDE SEQUENCE</scope>
</reference>
<dbReference type="InterPro" id="IPR036250">
    <property type="entry name" value="AcylCo_DH-like_C"/>
</dbReference>
<feature type="domain" description="Acyl-CoA oxidase/dehydrogenase middle" evidence="6">
    <location>
        <begin position="402"/>
        <end position="505"/>
    </location>
</feature>
<evidence type="ECO:0000259" key="7">
    <source>
        <dbReference type="Pfam" id="PF18158"/>
    </source>
</evidence>
<dbReference type="SUPFAM" id="SSF56645">
    <property type="entry name" value="Acyl-CoA dehydrogenase NM domain-like"/>
    <property type="match status" value="1"/>
</dbReference>
<dbReference type="Gene3D" id="6.10.250.600">
    <property type="match status" value="1"/>
</dbReference>
<feature type="domain" description="Acyl-CoA dehydrogenase 11-like C-terminal" evidence="8">
    <location>
        <begin position="680"/>
        <end position="801"/>
    </location>
</feature>
<evidence type="ECO:0000259" key="8">
    <source>
        <dbReference type="Pfam" id="PF22217"/>
    </source>
</evidence>
<dbReference type="InterPro" id="IPR053998">
    <property type="entry name" value="ACDH-11_C"/>
</dbReference>
<dbReference type="InterPro" id="IPR006091">
    <property type="entry name" value="Acyl-CoA_Oxase/DH_mid-dom"/>
</dbReference>
<dbReference type="PANTHER" id="PTHR42707">
    <property type="entry name" value="ACYL-COA DEHYDROGENASE"/>
    <property type="match status" value="1"/>
</dbReference>
<sequence length="811" mass="90571">MQTNLMQCAVYGLSTDRLTPHPFNLCSNAVSTHTSIFQRQPLDMRLTMCTQLLWSTMAGPVLSGTCPVNLAHLAAAQFQILREFFAMRCHVELPVTSMRECESNNTPAPHSHLTPCNTNESCDTEEGKWLIGPNLDFSSCSAFRRFRLASSINNFSHSSKEDRGFQMSRRMQMSKFLLGQISAKLWCRNLLHQPVRSMGSKSALFPAIANAADYPQQAVLEELKMPFSRAMIGNFFQERPKLGNQFLEDAMLQSYLKRHLPPVVLEEVSQDLDRFSQRLVEEIDALGRECELNPPKLQQYDAWGRRVDDIVTCSAWKRMKNISAEEGLIAEAYERKYSSWSRLIQVVKLYLYFPSSGFFNCPLAMTDGAAKVIESLGTPTPLQNAFRHLTSRNPNHFWTSGQWMTERRGGSDVAEGTETVARLQEDGTHTLHGYKWFTSATDSDMTLTLGRTIDEHGNTVQGTRGLSLFYLELRDAEGKLNGIEVQRLKDKLGTRQVPTAELLLDGAKSLMISPEGRGVASISNMLTITRIHNTIGAAGSMRRVINLGREYAAKRFAFGKLLQDHPLHIQTIARMEVEARGAFLLLMETARLLGLEETNLATEQDQHLLRLLTPVAKLYTGKQALAVVSEGLESFGGQGYMEDTGLPALLRDAQVLTIWEGTTNILSLDVLRSVIKSQGQVLTAFFSATEDKLQAALEVPDLSKSANITLQALQQLKEFTKNAGLKGGSYMELSARDFSYSLAKIYIGSLLLEHAAWPGASDTDKYCAQRWSQQELCPVYKAEASGSYNSEAQVLDKQLVYERSPLTKGKL</sequence>
<proteinExistence type="inferred from homology"/>
<dbReference type="AlphaFoldDB" id="A0AAD1SAP0"/>
<evidence type="ECO:0000256" key="1">
    <source>
        <dbReference type="ARBA" id="ARBA00009347"/>
    </source>
</evidence>
<dbReference type="InterPro" id="IPR009100">
    <property type="entry name" value="AcylCoA_DH/oxidase_NM_dom_sf"/>
</dbReference>
<feature type="domain" description="Adaptive response protein AidB N-terminal" evidence="7">
    <location>
        <begin position="244"/>
        <end position="384"/>
    </location>
</feature>
<organism evidence="9 10">
    <name type="scientific">Pelobates cultripes</name>
    <name type="common">Western spadefoot toad</name>
    <dbReference type="NCBI Taxonomy" id="61616"/>
    <lineage>
        <taxon>Eukaryota</taxon>
        <taxon>Metazoa</taxon>
        <taxon>Chordata</taxon>
        <taxon>Craniata</taxon>
        <taxon>Vertebrata</taxon>
        <taxon>Euteleostomi</taxon>
        <taxon>Amphibia</taxon>
        <taxon>Batrachia</taxon>
        <taxon>Anura</taxon>
        <taxon>Pelobatoidea</taxon>
        <taxon>Pelobatidae</taxon>
        <taxon>Pelobates</taxon>
    </lineage>
</organism>
<accession>A0AAD1SAP0</accession>
<evidence type="ECO:0000256" key="3">
    <source>
        <dbReference type="ARBA" id="ARBA00022827"/>
    </source>
</evidence>
<comment type="similarity">
    <text evidence="1">Belongs to the acyl-CoA dehydrogenase family.</text>
</comment>
<name>A0AAD1SAP0_PELCU</name>
<dbReference type="InterPro" id="IPR041504">
    <property type="entry name" value="AidB_N"/>
</dbReference>
<protein>
    <submittedName>
        <fullName evidence="9">Acyl- dehydrogenase family member 11-like isoform X1</fullName>
    </submittedName>
</protein>
<evidence type="ECO:0000256" key="2">
    <source>
        <dbReference type="ARBA" id="ARBA00022630"/>
    </source>
</evidence>
<keyword evidence="3" id="KW-0274">FAD</keyword>
<evidence type="ECO:0000313" key="9">
    <source>
        <dbReference type="EMBL" id="CAH2294971.1"/>
    </source>
</evidence>
<keyword evidence="10" id="KW-1185">Reference proteome</keyword>
<dbReference type="InterPro" id="IPR009075">
    <property type="entry name" value="AcylCo_DH/oxidase_C"/>
</dbReference>
<keyword evidence="4" id="KW-0560">Oxidoreductase</keyword>
<dbReference type="EMBL" id="OW240916">
    <property type="protein sequence ID" value="CAH2294971.1"/>
    <property type="molecule type" value="Genomic_DNA"/>
</dbReference>
<dbReference type="InterPro" id="IPR052904">
    <property type="entry name" value="Acyl-CoA_dehydrogenase-like"/>
</dbReference>
<dbReference type="Pfam" id="PF22217">
    <property type="entry name" value="ACDH-11_C"/>
    <property type="match status" value="1"/>
</dbReference>